<protein>
    <submittedName>
        <fullName evidence="1">Uncharacterized protein</fullName>
    </submittedName>
</protein>
<accession>A0A0W0SML8</accession>
<dbReference type="EMBL" id="LNXY01000031">
    <property type="protein sequence ID" value="KTC84608.1"/>
    <property type="molecule type" value="Genomic_DNA"/>
</dbReference>
<keyword evidence="2" id="KW-1185">Reference proteome</keyword>
<dbReference type="STRING" id="1212489.Ldro_2772"/>
<evidence type="ECO:0000313" key="2">
    <source>
        <dbReference type="Proteomes" id="UP000054736"/>
    </source>
</evidence>
<proteinExistence type="predicted"/>
<dbReference type="PATRIC" id="fig|1212489.4.peg.2925"/>
<reference evidence="1 2" key="1">
    <citation type="submission" date="2015-11" db="EMBL/GenBank/DDBJ databases">
        <title>Genomic analysis of 38 Legionella species identifies large and diverse effector repertoires.</title>
        <authorList>
            <person name="Burstein D."/>
            <person name="Amaro F."/>
            <person name="Zusman T."/>
            <person name="Lifshitz Z."/>
            <person name="Cohen O."/>
            <person name="Gilbert J.A."/>
            <person name="Pupko T."/>
            <person name="Shuman H.A."/>
            <person name="Segal G."/>
        </authorList>
    </citation>
    <scope>NUCLEOTIDE SEQUENCE [LARGE SCALE GENOMIC DNA]</scope>
    <source>
        <strain evidence="1 2">ATCC 700990</strain>
    </source>
</reference>
<comment type="caution">
    <text evidence="1">The sequence shown here is derived from an EMBL/GenBank/DDBJ whole genome shotgun (WGS) entry which is preliminary data.</text>
</comment>
<evidence type="ECO:0000313" key="1">
    <source>
        <dbReference type="EMBL" id="KTC84608.1"/>
    </source>
</evidence>
<dbReference type="Proteomes" id="UP000054736">
    <property type="component" value="Unassembled WGS sequence"/>
</dbReference>
<sequence>MLSPELIDGKTEFDQLIDLATKAFYAKTESAVENIDLLPEHLKKFATNYLAELIALYAATESKINKESIAISVNELPALHVQETSTIYNETDVSLSGDAALGLSYFKGLNAGLESLAKYFAIMRPAIEEGLDDKSLLREKLADYQAWYRPYADKKVKEVEQYSTFRVRSLMKLVKIYRELKFNFSQQEVVFDHEGVIDSYYKLLGQPSPDQEVRFNFYPHRSYDPDIKLGQFDYVPLTYSMKKIGKLFTSFFRPYRDDYQFAQDFKQPFVGLVNVTSGIVKLVAGTFTLDIYRFGDGLFSLIRGLLEIATTPLAWTVKPIIRLAITAAFDSPKIEENSGLKKLVTLGEELLEDQTDDDFSFEKMQRILGLCNDLHRKLSKQVHREQETEIDLATEDNLIKEITSPSTPMKLEKVKNYFTLFGGKFQEPGSLFTPEEEDMLERSYTA</sequence>
<dbReference type="AlphaFoldDB" id="A0A0W0SML8"/>
<gene>
    <name evidence="1" type="ORF">Ldro_2772</name>
</gene>
<name>A0A0W0SML8_9GAMM</name>
<dbReference type="RefSeq" id="WP_058497046.1">
    <property type="nucleotide sequence ID" value="NZ_CAAAIU010000004.1"/>
</dbReference>
<organism evidence="1 2">
    <name type="scientific">Legionella drozanskii LLAP-1</name>
    <dbReference type="NCBI Taxonomy" id="1212489"/>
    <lineage>
        <taxon>Bacteria</taxon>
        <taxon>Pseudomonadati</taxon>
        <taxon>Pseudomonadota</taxon>
        <taxon>Gammaproteobacteria</taxon>
        <taxon>Legionellales</taxon>
        <taxon>Legionellaceae</taxon>
        <taxon>Legionella</taxon>
    </lineage>
</organism>
<dbReference type="OrthoDB" id="5654288at2"/>